<evidence type="ECO:0000313" key="2">
    <source>
        <dbReference type="Proteomes" id="UP000821837"/>
    </source>
</evidence>
<gene>
    <name evidence="1" type="ORF">HPB52_003466</name>
</gene>
<reference evidence="1" key="1">
    <citation type="journal article" date="2020" name="Cell">
        <title>Large-Scale Comparative Analyses of Tick Genomes Elucidate Their Genetic Diversity and Vector Capacities.</title>
        <authorList>
            <consortium name="Tick Genome and Microbiome Consortium (TIGMIC)"/>
            <person name="Jia N."/>
            <person name="Wang J."/>
            <person name="Shi W."/>
            <person name="Du L."/>
            <person name="Sun Y."/>
            <person name="Zhan W."/>
            <person name="Jiang J.F."/>
            <person name="Wang Q."/>
            <person name="Zhang B."/>
            <person name="Ji P."/>
            <person name="Bell-Sakyi L."/>
            <person name="Cui X.M."/>
            <person name="Yuan T.T."/>
            <person name="Jiang B.G."/>
            <person name="Yang W.F."/>
            <person name="Lam T.T."/>
            <person name="Chang Q.C."/>
            <person name="Ding S.J."/>
            <person name="Wang X.J."/>
            <person name="Zhu J.G."/>
            <person name="Ruan X.D."/>
            <person name="Zhao L."/>
            <person name="Wei J.T."/>
            <person name="Ye R.Z."/>
            <person name="Que T.C."/>
            <person name="Du C.H."/>
            <person name="Zhou Y.H."/>
            <person name="Cheng J.X."/>
            <person name="Dai P.F."/>
            <person name="Guo W.B."/>
            <person name="Han X.H."/>
            <person name="Huang E.J."/>
            <person name="Li L.F."/>
            <person name="Wei W."/>
            <person name="Gao Y.C."/>
            <person name="Liu J.Z."/>
            <person name="Shao H.Z."/>
            <person name="Wang X."/>
            <person name="Wang C.C."/>
            <person name="Yang T.C."/>
            <person name="Huo Q.B."/>
            <person name="Li W."/>
            <person name="Chen H.Y."/>
            <person name="Chen S.E."/>
            <person name="Zhou L.G."/>
            <person name="Ni X.B."/>
            <person name="Tian J.H."/>
            <person name="Sheng Y."/>
            <person name="Liu T."/>
            <person name="Pan Y.S."/>
            <person name="Xia L.Y."/>
            <person name="Li J."/>
            <person name="Zhao F."/>
            <person name="Cao W.C."/>
        </authorList>
    </citation>
    <scope>NUCLEOTIDE SEQUENCE</scope>
    <source>
        <strain evidence="1">Rsan-2018</strain>
    </source>
</reference>
<dbReference type="AlphaFoldDB" id="A0A9D4QA37"/>
<comment type="caution">
    <text evidence="1">The sequence shown here is derived from an EMBL/GenBank/DDBJ whole genome shotgun (WGS) entry which is preliminary data.</text>
</comment>
<sequence length="123" mass="13697">MSMRTRRLRVRTPLNSGMCSSSTPKHLAACREPGKESDATSVDWVAQQAHGHHTNTTVLKLNVYTADVTIGLARKRPTAAWFIKVTSDLPAPKSWTHFDLFDENRFTSSLQMSTLVVPCATRP</sequence>
<organism evidence="1 2">
    <name type="scientific">Rhipicephalus sanguineus</name>
    <name type="common">Brown dog tick</name>
    <name type="synonym">Ixodes sanguineus</name>
    <dbReference type="NCBI Taxonomy" id="34632"/>
    <lineage>
        <taxon>Eukaryota</taxon>
        <taxon>Metazoa</taxon>
        <taxon>Ecdysozoa</taxon>
        <taxon>Arthropoda</taxon>
        <taxon>Chelicerata</taxon>
        <taxon>Arachnida</taxon>
        <taxon>Acari</taxon>
        <taxon>Parasitiformes</taxon>
        <taxon>Ixodida</taxon>
        <taxon>Ixodoidea</taxon>
        <taxon>Ixodidae</taxon>
        <taxon>Rhipicephalinae</taxon>
        <taxon>Rhipicephalus</taxon>
        <taxon>Rhipicephalus</taxon>
    </lineage>
</organism>
<accession>A0A9D4QA37</accession>
<dbReference type="EMBL" id="JABSTV010001247">
    <property type="protein sequence ID" value="KAH7971843.1"/>
    <property type="molecule type" value="Genomic_DNA"/>
</dbReference>
<evidence type="ECO:0000313" key="1">
    <source>
        <dbReference type="EMBL" id="KAH7971843.1"/>
    </source>
</evidence>
<protein>
    <submittedName>
        <fullName evidence="1">Uncharacterized protein</fullName>
    </submittedName>
</protein>
<proteinExistence type="predicted"/>
<dbReference type="Proteomes" id="UP000821837">
    <property type="component" value="Chromosome 11"/>
</dbReference>
<keyword evidence="2" id="KW-1185">Reference proteome</keyword>
<reference evidence="1" key="2">
    <citation type="submission" date="2021-09" db="EMBL/GenBank/DDBJ databases">
        <authorList>
            <person name="Jia N."/>
            <person name="Wang J."/>
            <person name="Shi W."/>
            <person name="Du L."/>
            <person name="Sun Y."/>
            <person name="Zhan W."/>
            <person name="Jiang J."/>
            <person name="Wang Q."/>
            <person name="Zhang B."/>
            <person name="Ji P."/>
            <person name="Sakyi L.B."/>
            <person name="Cui X."/>
            <person name="Yuan T."/>
            <person name="Jiang B."/>
            <person name="Yang W."/>
            <person name="Lam T.T.-Y."/>
            <person name="Chang Q."/>
            <person name="Ding S."/>
            <person name="Wang X."/>
            <person name="Zhu J."/>
            <person name="Ruan X."/>
            <person name="Zhao L."/>
            <person name="Wei J."/>
            <person name="Que T."/>
            <person name="Du C."/>
            <person name="Cheng J."/>
            <person name="Dai P."/>
            <person name="Han X."/>
            <person name="Huang E."/>
            <person name="Gao Y."/>
            <person name="Liu J."/>
            <person name="Shao H."/>
            <person name="Ye R."/>
            <person name="Li L."/>
            <person name="Wei W."/>
            <person name="Wang X."/>
            <person name="Wang C."/>
            <person name="Huo Q."/>
            <person name="Li W."/>
            <person name="Guo W."/>
            <person name="Chen H."/>
            <person name="Chen S."/>
            <person name="Zhou L."/>
            <person name="Zhou L."/>
            <person name="Ni X."/>
            <person name="Tian J."/>
            <person name="Zhou Y."/>
            <person name="Sheng Y."/>
            <person name="Liu T."/>
            <person name="Pan Y."/>
            <person name="Xia L."/>
            <person name="Li J."/>
            <person name="Zhao F."/>
            <person name="Cao W."/>
        </authorList>
    </citation>
    <scope>NUCLEOTIDE SEQUENCE</scope>
    <source>
        <strain evidence="1">Rsan-2018</strain>
        <tissue evidence="1">Larvae</tissue>
    </source>
</reference>
<name>A0A9D4QA37_RHISA</name>